<dbReference type="EMBL" id="FOQH01000009">
    <property type="protein sequence ID" value="SFI80696.1"/>
    <property type="molecule type" value="Genomic_DNA"/>
</dbReference>
<keyword evidence="3" id="KW-1185">Reference proteome</keyword>
<keyword evidence="1" id="KW-1133">Transmembrane helix</keyword>
<feature type="transmembrane region" description="Helical" evidence="1">
    <location>
        <begin position="16"/>
        <end position="36"/>
    </location>
</feature>
<accession>A0A1I3L856</accession>
<dbReference type="Proteomes" id="UP000199377">
    <property type="component" value="Unassembled WGS sequence"/>
</dbReference>
<sequence>MARVRAFLRRLEDEPLADALGLACLILLGLVLLTIGDLL</sequence>
<keyword evidence="1" id="KW-0472">Membrane</keyword>
<dbReference type="AlphaFoldDB" id="A0A1I3L856"/>
<protein>
    <submittedName>
        <fullName evidence="2">Uncharacterized protein</fullName>
    </submittedName>
</protein>
<gene>
    <name evidence="2" type="ORF">SAMN05216258_109243</name>
</gene>
<evidence type="ECO:0000256" key="1">
    <source>
        <dbReference type="SAM" id="Phobius"/>
    </source>
</evidence>
<evidence type="ECO:0000313" key="2">
    <source>
        <dbReference type="EMBL" id="SFI80696.1"/>
    </source>
</evidence>
<organism evidence="2 3">
    <name type="scientific">Albimonas pacifica</name>
    <dbReference type="NCBI Taxonomy" id="1114924"/>
    <lineage>
        <taxon>Bacteria</taxon>
        <taxon>Pseudomonadati</taxon>
        <taxon>Pseudomonadota</taxon>
        <taxon>Alphaproteobacteria</taxon>
        <taxon>Rhodobacterales</taxon>
        <taxon>Paracoccaceae</taxon>
        <taxon>Albimonas</taxon>
    </lineage>
</organism>
<keyword evidence="1" id="KW-0812">Transmembrane</keyword>
<evidence type="ECO:0000313" key="3">
    <source>
        <dbReference type="Proteomes" id="UP000199377"/>
    </source>
</evidence>
<reference evidence="2 3" key="1">
    <citation type="submission" date="2016-10" db="EMBL/GenBank/DDBJ databases">
        <authorList>
            <person name="de Groot N.N."/>
        </authorList>
    </citation>
    <scope>NUCLEOTIDE SEQUENCE [LARGE SCALE GENOMIC DNA]</scope>
    <source>
        <strain evidence="2 3">CGMCC 1.11030</strain>
    </source>
</reference>
<name>A0A1I3L856_9RHOB</name>
<proteinExistence type="predicted"/>